<proteinExistence type="predicted"/>
<sequence length="158" mass="17533">MINLYHNNVARQSFQHPCPILTFKHVNETLDFDDSVPDEVSARYTVAPEVLLATDAQLFEEITDSISNHKRRDDYYQRASGSGVALLTILSAELADQSPELGAWAAGEIASLQLAGITSPTVAAFDEYRDKYEDLNDQLDERASDASLAAHYFAQVRP</sequence>
<comment type="caution">
    <text evidence="1">The sequence shown here is derived from an EMBL/GenBank/DDBJ whole genome shotgun (WGS) entry which is preliminary data.</text>
</comment>
<reference evidence="1 2" key="1">
    <citation type="journal article" date="2024" name="Science">
        <title>Giant polyketide synthase enzymes in the biosynthesis of giant marine polyether toxins.</title>
        <authorList>
            <person name="Fallon T.R."/>
            <person name="Shende V.V."/>
            <person name="Wierzbicki I.H."/>
            <person name="Pendleton A.L."/>
            <person name="Watervoot N.F."/>
            <person name="Auber R.P."/>
            <person name="Gonzalez D.J."/>
            <person name="Wisecaver J.H."/>
            <person name="Moore B.S."/>
        </authorList>
    </citation>
    <scope>NUCLEOTIDE SEQUENCE [LARGE SCALE GENOMIC DNA]</scope>
    <source>
        <strain evidence="1 2">12B1</strain>
    </source>
</reference>
<name>A0AB34K0T3_PRYPA</name>
<dbReference type="EMBL" id="JBGBPQ010000003">
    <property type="protein sequence ID" value="KAL1526525.1"/>
    <property type="molecule type" value="Genomic_DNA"/>
</dbReference>
<gene>
    <name evidence="1" type="ORF">AB1Y20_015235</name>
</gene>
<evidence type="ECO:0000313" key="2">
    <source>
        <dbReference type="Proteomes" id="UP001515480"/>
    </source>
</evidence>
<dbReference type="AlphaFoldDB" id="A0AB34K0T3"/>
<keyword evidence="2" id="KW-1185">Reference proteome</keyword>
<accession>A0AB34K0T3</accession>
<dbReference type="Proteomes" id="UP001515480">
    <property type="component" value="Unassembled WGS sequence"/>
</dbReference>
<evidence type="ECO:0000313" key="1">
    <source>
        <dbReference type="EMBL" id="KAL1526525.1"/>
    </source>
</evidence>
<organism evidence="1 2">
    <name type="scientific">Prymnesium parvum</name>
    <name type="common">Toxic golden alga</name>
    <dbReference type="NCBI Taxonomy" id="97485"/>
    <lineage>
        <taxon>Eukaryota</taxon>
        <taxon>Haptista</taxon>
        <taxon>Haptophyta</taxon>
        <taxon>Prymnesiophyceae</taxon>
        <taxon>Prymnesiales</taxon>
        <taxon>Prymnesiaceae</taxon>
        <taxon>Prymnesium</taxon>
    </lineage>
</organism>
<protein>
    <submittedName>
        <fullName evidence="1">Uncharacterized protein</fullName>
    </submittedName>
</protein>